<evidence type="ECO:0000256" key="5">
    <source>
        <dbReference type="ARBA" id="ARBA00023128"/>
    </source>
</evidence>
<dbReference type="PANTHER" id="PTHR31107">
    <property type="entry name" value="APOPTOGENIC PROTEIN 1, MITOCHONDRIAL"/>
    <property type="match status" value="1"/>
</dbReference>
<evidence type="ECO:0000256" key="1">
    <source>
        <dbReference type="ARBA" id="ARBA00004443"/>
    </source>
</evidence>
<name>A0A316V7Q7_9BASI</name>
<comment type="similarity">
    <text evidence="2">Belongs to the COA8 family.</text>
</comment>
<dbReference type="Pfam" id="PF10231">
    <property type="entry name" value="COA8"/>
    <property type="match status" value="1"/>
</dbReference>
<dbReference type="GO" id="GO:0005743">
    <property type="term" value="C:mitochondrial inner membrane"/>
    <property type="evidence" value="ECO:0007669"/>
    <property type="project" value="UniProtKB-SubCell"/>
</dbReference>
<dbReference type="EMBL" id="KZ819608">
    <property type="protein sequence ID" value="PWN31485.1"/>
    <property type="molecule type" value="Genomic_DNA"/>
</dbReference>
<dbReference type="GO" id="GO:0097193">
    <property type="term" value="P:intrinsic apoptotic signaling pathway"/>
    <property type="evidence" value="ECO:0007669"/>
    <property type="project" value="InterPro"/>
</dbReference>
<dbReference type="Proteomes" id="UP000245771">
    <property type="component" value="Unassembled WGS sequence"/>
</dbReference>
<evidence type="ECO:0000256" key="6">
    <source>
        <dbReference type="ARBA" id="ARBA00023136"/>
    </source>
</evidence>
<feature type="compositionally biased region" description="Polar residues" evidence="7">
    <location>
        <begin position="92"/>
        <end position="104"/>
    </location>
</feature>
<keyword evidence="6" id="KW-0472">Membrane</keyword>
<evidence type="ECO:0000313" key="8">
    <source>
        <dbReference type="EMBL" id="PWN31485.1"/>
    </source>
</evidence>
<protein>
    <submittedName>
        <fullName evidence="8">Uncharacterized protein</fullName>
    </submittedName>
</protein>
<keyword evidence="4" id="KW-0809">Transit peptide</keyword>
<dbReference type="STRING" id="1280837.A0A316V7Q7"/>
<accession>A0A316V7Q7</accession>
<evidence type="ECO:0000313" key="9">
    <source>
        <dbReference type="Proteomes" id="UP000245771"/>
    </source>
</evidence>
<feature type="compositionally biased region" description="Low complexity" evidence="7">
    <location>
        <begin position="31"/>
        <end position="47"/>
    </location>
</feature>
<reference evidence="8 9" key="1">
    <citation type="journal article" date="2018" name="Mol. Biol. Evol.">
        <title>Broad Genomic Sampling Reveals a Smut Pathogenic Ancestry of the Fungal Clade Ustilaginomycotina.</title>
        <authorList>
            <person name="Kijpornyongpan T."/>
            <person name="Mondo S.J."/>
            <person name="Barry K."/>
            <person name="Sandor L."/>
            <person name="Lee J."/>
            <person name="Lipzen A."/>
            <person name="Pangilinan J."/>
            <person name="LaButti K."/>
            <person name="Hainaut M."/>
            <person name="Henrissat B."/>
            <person name="Grigoriev I.V."/>
            <person name="Spatafora J.W."/>
            <person name="Aime M.C."/>
        </authorList>
    </citation>
    <scope>NUCLEOTIDE SEQUENCE [LARGE SCALE GENOMIC DNA]</scope>
    <source>
        <strain evidence="8 9">MCA 3882</strain>
    </source>
</reference>
<dbReference type="OrthoDB" id="6246201at2759"/>
<dbReference type="InParanoid" id="A0A316V7Q7"/>
<dbReference type="PANTHER" id="PTHR31107:SF2">
    <property type="entry name" value="CYTOCHROME C OXIDASE ASSEMBLY FACTOR 8"/>
    <property type="match status" value="1"/>
</dbReference>
<organism evidence="8 9">
    <name type="scientific">Meira miltonrushii</name>
    <dbReference type="NCBI Taxonomy" id="1280837"/>
    <lineage>
        <taxon>Eukaryota</taxon>
        <taxon>Fungi</taxon>
        <taxon>Dikarya</taxon>
        <taxon>Basidiomycota</taxon>
        <taxon>Ustilaginomycotina</taxon>
        <taxon>Exobasidiomycetes</taxon>
        <taxon>Exobasidiales</taxon>
        <taxon>Brachybasidiaceae</taxon>
        <taxon>Meira</taxon>
    </lineage>
</organism>
<proteinExistence type="inferred from homology"/>
<keyword evidence="9" id="KW-1185">Reference proteome</keyword>
<feature type="compositionally biased region" description="Low complexity" evidence="7">
    <location>
        <begin position="113"/>
        <end position="124"/>
    </location>
</feature>
<dbReference type="AlphaFoldDB" id="A0A316V7Q7"/>
<sequence length="276" mass="31372">MIGKRQEINVLCAHFRATKARHIHSTGIIASRTNSSAESSSASSTPKRSSKNRSDILDPETVDLVGPPDSISNIRPMVYAPSKSFDRRRNKSPSTSANVTQQPHPYSPNEFHQTASSTFSTSQQKPKGLGMFRLYREYVDHVCDRVEEVDMKLRLSKLTTDSTTQRFWRDNNTRFSRDMQAWAQNNNNDQDVRNLSNSIKESSGNNALVKAPKIEENLITAPSSESDFYATWLKANAKRNKAYNVLVWKQAFDQVRLGAQVSIWTYWLKVLRKLEG</sequence>
<dbReference type="InterPro" id="IPR018796">
    <property type="entry name" value="COA8"/>
</dbReference>
<evidence type="ECO:0000256" key="2">
    <source>
        <dbReference type="ARBA" id="ARBA00005453"/>
    </source>
</evidence>
<evidence type="ECO:0000256" key="7">
    <source>
        <dbReference type="SAM" id="MobiDB-lite"/>
    </source>
</evidence>
<comment type="subcellular location">
    <subcellularLocation>
        <location evidence="1">Mitochondrion inner membrane</location>
        <topology evidence="1">Peripheral membrane protein</topology>
        <orientation evidence="1">Matrix side</orientation>
    </subcellularLocation>
</comment>
<feature type="region of interest" description="Disordered" evidence="7">
    <location>
        <begin position="26"/>
        <end position="126"/>
    </location>
</feature>
<keyword evidence="5" id="KW-0496">Mitochondrion</keyword>
<dbReference type="RefSeq" id="XP_025351787.1">
    <property type="nucleotide sequence ID" value="XM_025503104.1"/>
</dbReference>
<evidence type="ECO:0000256" key="3">
    <source>
        <dbReference type="ARBA" id="ARBA00022792"/>
    </source>
</evidence>
<evidence type="ECO:0000256" key="4">
    <source>
        <dbReference type="ARBA" id="ARBA00022946"/>
    </source>
</evidence>
<keyword evidence="3" id="KW-0999">Mitochondrion inner membrane</keyword>
<dbReference type="GeneID" id="37024885"/>
<gene>
    <name evidence="8" type="ORF">FA14DRAFT_94586</name>
</gene>